<reference evidence="25" key="1">
    <citation type="submission" date="2017-07" db="EMBL/GenBank/DDBJ databases">
        <title>Taro Niue Genome Assembly and Annotation.</title>
        <authorList>
            <person name="Atibalentja N."/>
            <person name="Keating K."/>
            <person name="Fields C.J."/>
        </authorList>
    </citation>
    <scope>NUCLEOTIDE SEQUENCE</scope>
    <source>
        <strain evidence="25">Niue_2</strain>
        <tissue evidence="25">Leaf</tissue>
    </source>
</reference>
<dbReference type="PROSITE" id="PS00108">
    <property type="entry name" value="PROTEIN_KINASE_ST"/>
    <property type="match status" value="1"/>
</dbReference>
<dbReference type="SMART" id="SM00369">
    <property type="entry name" value="LRR_TYP"/>
    <property type="match status" value="7"/>
</dbReference>
<keyword evidence="13 22" id="KW-0547">Nucleotide-binding</keyword>
<protein>
    <recommendedName>
        <fullName evidence="4">non-specific serine/threonine protein kinase</fullName>
        <ecNumber evidence="4">2.7.11.1</ecNumber>
    </recommendedName>
</protein>
<feature type="domain" description="Protein kinase" evidence="24">
    <location>
        <begin position="938"/>
        <end position="1214"/>
    </location>
</feature>
<keyword evidence="6" id="KW-0723">Serine/threonine-protein kinase</keyword>
<organism evidence="25 26">
    <name type="scientific">Colocasia esculenta</name>
    <name type="common">Wild taro</name>
    <name type="synonym">Arum esculentum</name>
    <dbReference type="NCBI Taxonomy" id="4460"/>
    <lineage>
        <taxon>Eukaryota</taxon>
        <taxon>Viridiplantae</taxon>
        <taxon>Streptophyta</taxon>
        <taxon>Embryophyta</taxon>
        <taxon>Tracheophyta</taxon>
        <taxon>Spermatophyta</taxon>
        <taxon>Magnoliopsida</taxon>
        <taxon>Liliopsida</taxon>
        <taxon>Araceae</taxon>
        <taxon>Aroideae</taxon>
        <taxon>Colocasieae</taxon>
        <taxon>Colocasia</taxon>
    </lineage>
</organism>
<evidence type="ECO:0000256" key="19">
    <source>
        <dbReference type="ARBA" id="ARBA00023180"/>
    </source>
</evidence>
<evidence type="ECO:0000256" key="17">
    <source>
        <dbReference type="ARBA" id="ARBA00023136"/>
    </source>
</evidence>
<accession>A0A843W2M0</accession>
<dbReference type="InterPro" id="IPR001245">
    <property type="entry name" value="Ser-Thr/Tyr_kinase_cat_dom"/>
</dbReference>
<dbReference type="FunFam" id="3.80.10.10:FF:000095">
    <property type="entry name" value="LRR receptor-like serine/threonine-protein kinase GSO1"/>
    <property type="match status" value="1"/>
</dbReference>
<dbReference type="FunFam" id="3.80.10.10:FF:000111">
    <property type="entry name" value="LRR receptor-like serine/threonine-protein kinase ERECTA"/>
    <property type="match status" value="1"/>
</dbReference>
<evidence type="ECO:0000256" key="2">
    <source>
        <dbReference type="ARBA" id="ARBA00008684"/>
    </source>
</evidence>
<keyword evidence="26" id="KW-1185">Reference proteome</keyword>
<dbReference type="InterPro" id="IPR000719">
    <property type="entry name" value="Prot_kinase_dom"/>
</dbReference>
<keyword evidence="9" id="KW-0808">Transferase</keyword>
<keyword evidence="7" id="KW-0433">Leucine-rich repeat</keyword>
<evidence type="ECO:0000313" key="26">
    <source>
        <dbReference type="Proteomes" id="UP000652761"/>
    </source>
</evidence>
<dbReference type="Pfam" id="PF12799">
    <property type="entry name" value="LRR_4"/>
    <property type="match status" value="1"/>
</dbReference>
<keyword evidence="8" id="KW-1070">Brassinosteroid signaling pathway</keyword>
<keyword evidence="19" id="KW-0325">Glycoprotein</keyword>
<feature type="transmembrane region" description="Helical" evidence="23">
    <location>
        <begin position="28"/>
        <end position="53"/>
    </location>
</feature>
<evidence type="ECO:0000313" key="25">
    <source>
        <dbReference type="EMBL" id="MQL97509.1"/>
    </source>
</evidence>
<evidence type="ECO:0000256" key="11">
    <source>
        <dbReference type="ARBA" id="ARBA00022729"/>
    </source>
</evidence>
<evidence type="ECO:0000256" key="20">
    <source>
        <dbReference type="ARBA" id="ARBA00047899"/>
    </source>
</evidence>
<evidence type="ECO:0000256" key="9">
    <source>
        <dbReference type="ARBA" id="ARBA00022679"/>
    </source>
</evidence>
<dbReference type="InterPro" id="IPR032675">
    <property type="entry name" value="LRR_dom_sf"/>
</dbReference>
<evidence type="ECO:0000259" key="24">
    <source>
        <dbReference type="PROSITE" id="PS50011"/>
    </source>
</evidence>
<evidence type="ECO:0000256" key="10">
    <source>
        <dbReference type="ARBA" id="ARBA00022692"/>
    </source>
</evidence>
<keyword evidence="14" id="KW-0418">Kinase</keyword>
<keyword evidence="16 23" id="KW-1133">Transmembrane helix</keyword>
<dbReference type="Pfam" id="PF07714">
    <property type="entry name" value="PK_Tyr_Ser-Thr"/>
    <property type="match status" value="1"/>
</dbReference>
<dbReference type="InterPro" id="IPR001611">
    <property type="entry name" value="Leu-rich_rpt"/>
</dbReference>
<dbReference type="PANTHER" id="PTHR27000">
    <property type="entry name" value="LEUCINE-RICH REPEAT RECEPTOR-LIKE PROTEIN KINASE FAMILY PROTEIN-RELATED"/>
    <property type="match status" value="1"/>
</dbReference>
<gene>
    <name evidence="25" type="ORF">Taro_030205</name>
</gene>
<evidence type="ECO:0000256" key="4">
    <source>
        <dbReference type="ARBA" id="ARBA00012513"/>
    </source>
</evidence>
<comment type="catalytic activity">
    <reaction evidence="20">
        <text>L-threonyl-[protein] + ATP = O-phospho-L-threonyl-[protein] + ADP + H(+)</text>
        <dbReference type="Rhea" id="RHEA:46608"/>
        <dbReference type="Rhea" id="RHEA-COMP:11060"/>
        <dbReference type="Rhea" id="RHEA-COMP:11605"/>
        <dbReference type="ChEBI" id="CHEBI:15378"/>
        <dbReference type="ChEBI" id="CHEBI:30013"/>
        <dbReference type="ChEBI" id="CHEBI:30616"/>
        <dbReference type="ChEBI" id="CHEBI:61977"/>
        <dbReference type="ChEBI" id="CHEBI:456216"/>
        <dbReference type="EC" id="2.7.11.1"/>
    </reaction>
</comment>
<dbReference type="Pfam" id="PF13516">
    <property type="entry name" value="LRR_6"/>
    <property type="match status" value="1"/>
</dbReference>
<dbReference type="Pfam" id="PF13855">
    <property type="entry name" value="LRR_8"/>
    <property type="match status" value="3"/>
</dbReference>
<dbReference type="InterPro" id="IPR011009">
    <property type="entry name" value="Kinase-like_dom_sf"/>
</dbReference>
<dbReference type="Pfam" id="PF08263">
    <property type="entry name" value="LRRNT_2"/>
    <property type="match status" value="1"/>
</dbReference>
<dbReference type="EMBL" id="NMUH01002060">
    <property type="protein sequence ID" value="MQL97509.1"/>
    <property type="molecule type" value="Genomic_DNA"/>
</dbReference>
<dbReference type="Gene3D" id="1.10.510.10">
    <property type="entry name" value="Transferase(Phosphotransferase) domain 1"/>
    <property type="match status" value="1"/>
</dbReference>
<keyword evidence="15 22" id="KW-0067">ATP-binding</keyword>
<evidence type="ECO:0000256" key="1">
    <source>
        <dbReference type="ARBA" id="ARBA00004251"/>
    </source>
</evidence>
<evidence type="ECO:0000256" key="15">
    <source>
        <dbReference type="ARBA" id="ARBA00022840"/>
    </source>
</evidence>
<evidence type="ECO:0000256" key="22">
    <source>
        <dbReference type="PROSITE-ProRule" id="PRU10141"/>
    </source>
</evidence>
<dbReference type="AlphaFoldDB" id="A0A843W2M0"/>
<feature type="transmembrane region" description="Helical" evidence="23">
    <location>
        <begin position="858"/>
        <end position="878"/>
    </location>
</feature>
<dbReference type="PROSITE" id="PS00107">
    <property type="entry name" value="PROTEIN_KINASE_ATP"/>
    <property type="match status" value="1"/>
</dbReference>
<evidence type="ECO:0000256" key="21">
    <source>
        <dbReference type="ARBA" id="ARBA00048679"/>
    </source>
</evidence>
<dbReference type="InterPro" id="IPR003591">
    <property type="entry name" value="Leu-rich_rpt_typical-subtyp"/>
</dbReference>
<evidence type="ECO:0000256" key="23">
    <source>
        <dbReference type="SAM" id="Phobius"/>
    </source>
</evidence>
<name>A0A843W2M0_COLES</name>
<dbReference type="Gene3D" id="3.30.1490.310">
    <property type="match status" value="1"/>
</dbReference>
<keyword evidence="5" id="KW-1003">Cell membrane</keyword>
<dbReference type="Gene3D" id="3.30.200.20">
    <property type="entry name" value="Phosphorylase Kinase, domain 1"/>
    <property type="match status" value="1"/>
</dbReference>
<comment type="similarity">
    <text evidence="2">Belongs to the protein kinase superfamily. Ser/Thr protein kinase family.</text>
</comment>
<dbReference type="Proteomes" id="UP000652761">
    <property type="component" value="Unassembled WGS sequence"/>
</dbReference>
<proteinExistence type="inferred from homology"/>
<dbReference type="GO" id="GO:0004674">
    <property type="term" value="F:protein serine/threonine kinase activity"/>
    <property type="evidence" value="ECO:0007669"/>
    <property type="project" value="UniProtKB-KW"/>
</dbReference>
<dbReference type="PROSITE" id="PS50011">
    <property type="entry name" value="PROTEIN_KINASE_DOM"/>
    <property type="match status" value="1"/>
</dbReference>
<dbReference type="InterPro" id="IPR045381">
    <property type="entry name" value="BRI1_island_dom"/>
</dbReference>
<evidence type="ECO:0000256" key="5">
    <source>
        <dbReference type="ARBA" id="ARBA00022475"/>
    </source>
</evidence>
<dbReference type="EC" id="2.7.11.1" evidence="4"/>
<keyword evidence="10 23" id="KW-0812">Transmembrane</keyword>
<dbReference type="SMART" id="SM00220">
    <property type="entry name" value="S_TKc"/>
    <property type="match status" value="1"/>
</dbReference>
<dbReference type="GO" id="GO:0005524">
    <property type="term" value="F:ATP binding"/>
    <property type="evidence" value="ECO:0007669"/>
    <property type="project" value="UniProtKB-UniRule"/>
</dbReference>
<dbReference type="InterPro" id="IPR008271">
    <property type="entry name" value="Ser/Thr_kinase_AS"/>
</dbReference>
<evidence type="ECO:0000256" key="8">
    <source>
        <dbReference type="ARBA" id="ARBA00022626"/>
    </source>
</evidence>
<dbReference type="Pfam" id="PF00560">
    <property type="entry name" value="LRR_1"/>
    <property type="match status" value="6"/>
</dbReference>
<dbReference type="InterPro" id="IPR013210">
    <property type="entry name" value="LRR_N_plant-typ"/>
</dbReference>
<dbReference type="SUPFAM" id="SSF52047">
    <property type="entry name" value="RNI-like"/>
    <property type="match status" value="1"/>
</dbReference>
<keyword evidence="18" id="KW-0675">Receptor</keyword>
<dbReference type="OrthoDB" id="1055097at2759"/>
<dbReference type="FunFam" id="1.10.510.10:FF:000291">
    <property type="entry name" value="Brassinosteroid LRR receptor kinase"/>
    <property type="match status" value="1"/>
</dbReference>
<dbReference type="FunFam" id="3.30.200.20:FF:000150">
    <property type="entry name" value="serine/threonine-protein kinase BRI1-like 2"/>
    <property type="match status" value="1"/>
</dbReference>
<comment type="caution">
    <text evidence="25">The sequence shown here is derived from an EMBL/GenBank/DDBJ whole genome shotgun (WGS) entry which is preliminary data.</text>
</comment>
<evidence type="ECO:0000256" key="12">
    <source>
        <dbReference type="ARBA" id="ARBA00022737"/>
    </source>
</evidence>
<dbReference type="Pfam" id="PF20141">
    <property type="entry name" value="Island"/>
    <property type="match status" value="1"/>
</dbReference>
<dbReference type="SUPFAM" id="SSF52058">
    <property type="entry name" value="L domain-like"/>
    <property type="match status" value="1"/>
</dbReference>
<evidence type="ECO:0000256" key="6">
    <source>
        <dbReference type="ARBA" id="ARBA00022527"/>
    </source>
</evidence>
<evidence type="ECO:0000256" key="18">
    <source>
        <dbReference type="ARBA" id="ARBA00023170"/>
    </source>
</evidence>
<dbReference type="GO" id="GO:0009742">
    <property type="term" value="P:brassinosteroid mediated signaling pathway"/>
    <property type="evidence" value="ECO:0007669"/>
    <property type="project" value="UniProtKB-KW"/>
</dbReference>
<evidence type="ECO:0000256" key="7">
    <source>
        <dbReference type="ARBA" id="ARBA00022614"/>
    </source>
</evidence>
<dbReference type="InterPro" id="IPR025875">
    <property type="entry name" value="Leu-rich_rpt_4"/>
</dbReference>
<dbReference type="FunFam" id="3.80.10.10:FF:000221">
    <property type="entry name" value="Leucine-rich repeat receptor-like protein kinase PXL1"/>
    <property type="match status" value="1"/>
</dbReference>
<evidence type="ECO:0000256" key="14">
    <source>
        <dbReference type="ARBA" id="ARBA00022777"/>
    </source>
</evidence>
<evidence type="ECO:0000256" key="16">
    <source>
        <dbReference type="ARBA" id="ARBA00022989"/>
    </source>
</evidence>
<keyword evidence="12" id="KW-0677">Repeat</keyword>
<evidence type="ECO:0000256" key="3">
    <source>
        <dbReference type="ARBA" id="ARBA00009592"/>
    </source>
</evidence>
<keyword evidence="17 23" id="KW-0472">Membrane</keyword>
<dbReference type="GO" id="GO:0005886">
    <property type="term" value="C:plasma membrane"/>
    <property type="evidence" value="ECO:0007669"/>
    <property type="project" value="UniProtKB-SubCell"/>
</dbReference>
<dbReference type="SUPFAM" id="SSF56112">
    <property type="entry name" value="Protein kinase-like (PK-like)"/>
    <property type="match status" value="1"/>
</dbReference>
<evidence type="ECO:0000256" key="13">
    <source>
        <dbReference type="ARBA" id="ARBA00022741"/>
    </source>
</evidence>
<feature type="binding site" evidence="22">
    <location>
        <position position="967"/>
    </location>
    <ligand>
        <name>ATP</name>
        <dbReference type="ChEBI" id="CHEBI:30616"/>
    </ligand>
</feature>
<sequence length="1241" mass="133558">MASLPSGRDARPWVELAWDSGSPKIGNLMAGGCLAVIFSSIIMFMAASAGAALDEAAALLSFKLSSVEADPRNSLHSWRLGDGVSPDPCMWAGVVCSDADGRVRGLNLSSMGLVGRLAMDDLMSLQGLRDVDLSRNSFYGNLSHAAPSLSSPAPATTCAFEAVDLSRNNFTEGVVGGFLFSCNSLLFLNLSGNSIPGGGHPFPSSLRRLDLSLNRVSDNGLLNYSLSGGCRNLAYLNMSRNMLAGKLGLVSQECQNLALLDLSHNNLSGEIPRDFMVEFPPSLKELYLSYNNFSGDFSGLLLGPCSDLTVLDLSYNKLAGRGLPASLANCRLLERLDVSSNRLGGRIPSFWESFISLKHLSLSSNGFAGDIPPELAKTCATLTELDLSRNVLTGELPAAFTYCAALQSLDLGDNQLSGDFVENVVGTLPNLRFLRLAFNNISGSVPMASLRNCTKLEVVDLSSNQLSGEISADICPLLPSLQKLLLPNNLLRGVVPPGLGGCRNLRALDFSFNELSGPIPPEIWQLPELVDLAMWANNISGEIPDELCSRDGAPLETLILNHNAMTGSIPSSLTRCSNLTWVSLSSNRLVGGIPPRIGDLQNLAILQLGNNSLSGEIPPSLGSCRNLIWLDLSLNGLTGPIPPSLASQSGHILPGAVSGRPFAFLRNQWGPSCPGAGAIFESAGIRQERLDGFVRMHACPATRIYWGTMWYTFSGNGSMIYLDLSYNSLTGTIPDNLGSMRYLLMMSLGHNQLTGPIPTSFEGLTAVAVLDLSHNHLSGSIPAALGKLSFLVELDVSNNNLSGMIPSTGQLTTFNASRYENNTELCGVPLPPCRTGLDGRGSNWTAHERRRLLGGSTLIWIAVSLVFVVSVLLALYKLRKKGKAGENRGGYIETLPISRATSWKLSGAKEPLSINIAAFEKPLRKLTFSHLLEATGGFDEAFKIGSGGFGEVYRAQLGDGCIVAVKKLVHFAAGQGDREFTAEMETIGKIKHRNLAPLLGYCKVGEERLLVYEYMKHGSLDAVLHNRTKESPKLDWLARKRIATGAARGLAFLHHSCIPHVIHRDMKASNVLLDENLNARVSDFGMARLVSALDTHLSVSTLAGTPGYVPPEYYHSFRCTTKGDVYSYGVVLLELLSGKKPTDPSEFGDSNLVGWAKQKVREGKGGEVFDPELVGEKSCEEELHRYLKVACGCLDDRPLRRPSMVQVMAMFKELQAGTDSDVVDGVCLGSGGIDESKEKMR</sequence>
<keyword evidence="11" id="KW-0732">Signal</keyword>
<comment type="catalytic activity">
    <reaction evidence="21">
        <text>L-seryl-[protein] + ATP = O-phospho-L-seryl-[protein] + ADP + H(+)</text>
        <dbReference type="Rhea" id="RHEA:17989"/>
        <dbReference type="Rhea" id="RHEA-COMP:9863"/>
        <dbReference type="Rhea" id="RHEA-COMP:11604"/>
        <dbReference type="ChEBI" id="CHEBI:15378"/>
        <dbReference type="ChEBI" id="CHEBI:29999"/>
        <dbReference type="ChEBI" id="CHEBI:30616"/>
        <dbReference type="ChEBI" id="CHEBI:83421"/>
        <dbReference type="ChEBI" id="CHEBI:456216"/>
        <dbReference type="EC" id="2.7.11.1"/>
    </reaction>
</comment>
<comment type="subcellular location">
    <subcellularLocation>
        <location evidence="1">Cell membrane</location>
        <topology evidence="1">Single-pass type I membrane protein</topology>
    </subcellularLocation>
</comment>
<dbReference type="FunFam" id="3.80.10.10:FF:000383">
    <property type="entry name" value="Leucine-rich repeat receptor protein kinase EMS1"/>
    <property type="match status" value="1"/>
</dbReference>
<dbReference type="PANTHER" id="PTHR27000:SF800">
    <property type="entry name" value="OS11G0197000 PROTEIN"/>
    <property type="match status" value="1"/>
</dbReference>
<comment type="similarity">
    <text evidence="3">Belongs to the RLP family.</text>
</comment>
<dbReference type="Gene3D" id="3.80.10.10">
    <property type="entry name" value="Ribonuclease Inhibitor"/>
    <property type="match status" value="2"/>
</dbReference>
<dbReference type="InterPro" id="IPR017441">
    <property type="entry name" value="Protein_kinase_ATP_BS"/>
</dbReference>